<dbReference type="KEGG" id="palo:E6C60_0568"/>
<protein>
    <submittedName>
        <fullName evidence="1">Uncharacterized protein</fullName>
    </submittedName>
</protein>
<organism evidence="1 2">
    <name type="scientific">Paenibacillus algicola</name>
    <dbReference type="NCBI Taxonomy" id="2565926"/>
    <lineage>
        <taxon>Bacteria</taxon>
        <taxon>Bacillati</taxon>
        <taxon>Bacillota</taxon>
        <taxon>Bacilli</taxon>
        <taxon>Bacillales</taxon>
        <taxon>Paenibacillaceae</taxon>
        <taxon>Paenibacillus</taxon>
    </lineage>
</organism>
<dbReference type="AlphaFoldDB" id="A0A4P8XIY5"/>
<name>A0A4P8XIY5_9BACL</name>
<gene>
    <name evidence="1" type="ORF">E6C60_0568</name>
</gene>
<evidence type="ECO:0000313" key="2">
    <source>
        <dbReference type="Proteomes" id="UP000300879"/>
    </source>
</evidence>
<evidence type="ECO:0000313" key="1">
    <source>
        <dbReference type="EMBL" id="QCT01291.1"/>
    </source>
</evidence>
<reference evidence="1 2" key="1">
    <citation type="submission" date="2019-05" db="EMBL/GenBank/DDBJ databases">
        <authorList>
            <person name="Chen C."/>
        </authorList>
    </citation>
    <scope>NUCLEOTIDE SEQUENCE [LARGE SCALE GENOMIC DNA]</scope>
    <source>
        <strain evidence="1 2">HB172198</strain>
    </source>
</reference>
<dbReference type="Proteomes" id="UP000300879">
    <property type="component" value="Chromosome"/>
</dbReference>
<keyword evidence="2" id="KW-1185">Reference proteome</keyword>
<dbReference type="OrthoDB" id="2645706at2"/>
<dbReference type="RefSeq" id="WP_138224377.1">
    <property type="nucleotide sequence ID" value="NZ_CP040396.1"/>
</dbReference>
<sequence>MATFTTSLITNTRATGTAATNLIVNSRNLGSSSASIVVVVFGVPESTLILTPLYVTGFTLPANSANIRQFFIAGNVSYEVQYSITSPFSQVVMSSYGIDEFGNLVTDQRVLQSELTPTNSLSIPV</sequence>
<dbReference type="EMBL" id="CP040396">
    <property type="protein sequence ID" value="QCT01291.1"/>
    <property type="molecule type" value="Genomic_DNA"/>
</dbReference>
<proteinExistence type="predicted"/>
<accession>A0A4P8XIY5</accession>